<reference evidence="2" key="1">
    <citation type="submission" date="2024-03" db="EMBL/GenBank/DDBJ databases">
        <title>Complete genome sequence of Sulfurisphaera javensis strain KD-1.</title>
        <authorList>
            <person name="Sakai H."/>
            <person name="Nur N."/>
            <person name="Suwanto A."/>
            <person name="Kurosawa N."/>
        </authorList>
    </citation>
    <scope>NUCLEOTIDE SEQUENCE</scope>
    <source>
        <strain evidence="2">KD-1</strain>
    </source>
</reference>
<sequence length="145" mass="16514">MAKEAEGKGKIYEKILRALKAGEEKGGDRRGKQSASIIVVKKEQKSEKEFDPLNVGKYIDIRVDDHKEPLKELERILNLWIATFVEEEMVNVKDYEDIISSALAKLGYKSLKEWIEINNFEGKYTGDRIGKSVLNVLISQAESLK</sequence>
<name>A0AAT9GQ74_9CREN</name>
<organism evidence="2">
    <name type="scientific">Sulfurisphaera javensis</name>
    <dbReference type="NCBI Taxonomy" id="2049879"/>
    <lineage>
        <taxon>Archaea</taxon>
        <taxon>Thermoproteota</taxon>
        <taxon>Thermoprotei</taxon>
        <taxon>Sulfolobales</taxon>
        <taxon>Sulfolobaceae</taxon>
        <taxon>Sulfurisphaera</taxon>
    </lineage>
</organism>
<dbReference type="InterPro" id="IPR029055">
    <property type="entry name" value="Ntn_hydrolases_N"/>
</dbReference>
<evidence type="ECO:0000313" key="2">
    <source>
        <dbReference type="EMBL" id="BFH73066.1"/>
    </source>
</evidence>
<proteinExistence type="predicted"/>
<dbReference type="Gene3D" id="3.60.20.10">
    <property type="entry name" value="Glutamine Phosphoribosylpyrophosphate, subunit 1, domain 1"/>
    <property type="match status" value="1"/>
</dbReference>
<protein>
    <recommendedName>
        <fullName evidence="1">Putative peptidoglycan binding domain-containing protein</fullName>
    </recommendedName>
</protein>
<dbReference type="Pfam" id="PF06267">
    <property type="entry name" value="DUF1028"/>
    <property type="match status" value="1"/>
</dbReference>
<dbReference type="KEGG" id="sjv:SJAV_10100"/>
<dbReference type="InterPro" id="IPR014927">
    <property type="entry name" value="PG-bd_2"/>
</dbReference>
<dbReference type="EMBL" id="AP031322">
    <property type="protein sequence ID" value="BFH73066.1"/>
    <property type="molecule type" value="Genomic_DNA"/>
</dbReference>
<gene>
    <name evidence="2" type="ORF">SJAV_10100</name>
</gene>
<feature type="domain" description="Putative peptidoglycan binding" evidence="1">
    <location>
        <begin position="83"/>
        <end position="137"/>
    </location>
</feature>
<dbReference type="Pfam" id="PF08823">
    <property type="entry name" value="PG_binding_2"/>
    <property type="match status" value="1"/>
</dbReference>
<evidence type="ECO:0000259" key="1">
    <source>
        <dbReference type="Pfam" id="PF08823"/>
    </source>
</evidence>
<dbReference type="AlphaFoldDB" id="A0AAT9GQ74"/>
<dbReference type="InterPro" id="IPR010430">
    <property type="entry name" value="DUF1028"/>
</dbReference>
<dbReference type="PANTHER" id="PTHR39328:SF1">
    <property type="entry name" value="BLL2871 PROTEIN"/>
    <property type="match status" value="1"/>
</dbReference>
<dbReference type="PANTHER" id="PTHR39328">
    <property type="entry name" value="BLL2871 PROTEIN"/>
    <property type="match status" value="1"/>
</dbReference>
<accession>A0AAT9GQ74</accession>
<dbReference type="SUPFAM" id="SSF56235">
    <property type="entry name" value="N-terminal nucleophile aminohydrolases (Ntn hydrolases)"/>
    <property type="match status" value="1"/>
</dbReference>